<dbReference type="AlphaFoldDB" id="A0A3P6PT42"/>
<dbReference type="OrthoDB" id="5864015at2759"/>
<dbReference type="InterPro" id="IPR005312">
    <property type="entry name" value="DUF1759"/>
</dbReference>
<name>A0A3P6PT42_ANISI</name>
<evidence type="ECO:0000313" key="2">
    <source>
        <dbReference type="Proteomes" id="UP000267096"/>
    </source>
</evidence>
<evidence type="ECO:0000313" key="1">
    <source>
        <dbReference type="EMBL" id="VDK24024.1"/>
    </source>
</evidence>
<gene>
    <name evidence="1" type="ORF">ASIM_LOCUS4536</name>
</gene>
<accession>A0A3P6PT42</accession>
<sequence length="369" mass="43672">MTFQSFWDQFENLINQQTIPDSIKFTHLLSLLEGEAKSALEGIPVTNENYQEAVTILKNRFGNMQTVRRILYSRIQNLTKCSHDLESIKQFADTLEKTCRQLRNIDENPDQTALIFVVQEKLPYELVEELVKSKPVNDSWTMATLQNSLKQYIAVKEEVSDVLGDAKYRMKIERRYQSNGQIKKKMNAIEQTFNNRNGPAMKEFALCADPHIANECSTQAEVMPRRQCIDGLRLCFRCHKAGDQIRHNTYRKWRYSCRENRHSDPFLSVDNFYYDEDRPNKNQVYRKKREINPAFIDSPVIYQEQTKECFRKDQQILRNDMRRSKNLLVDRHIHNDTSYAQEQTSKLRPNRTLNRRTEEFVRPRQASTQ</sequence>
<dbReference type="Pfam" id="PF03564">
    <property type="entry name" value="DUF1759"/>
    <property type="match status" value="1"/>
</dbReference>
<proteinExistence type="predicted"/>
<keyword evidence="2" id="KW-1185">Reference proteome</keyword>
<protein>
    <submittedName>
        <fullName evidence="1">Uncharacterized protein</fullName>
    </submittedName>
</protein>
<dbReference type="EMBL" id="UYRR01007999">
    <property type="protein sequence ID" value="VDK24024.1"/>
    <property type="molecule type" value="Genomic_DNA"/>
</dbReference>
<feature type="non-terminal residue" evidence="1">
    <location>
        <position position="369"/>
    </location>
</feature>
<organism evidence="1 2">
    <name type="scientific">Anisakis simplex</name>
    <name type="common">Herring worm</name>
    <dbReference type="NCBI Taxonomy" id="6269"/>
    <lineage>
        <taxon>Eukaryota</taxon>
        <taxon>Metazoa</taxon>
        <taxon>Ecdysozoa</taxon>
        <taxon>Nematoda</taxon>
        <taxon>Chromadorea</taxon>
        <taxon>Rhabditida</taxon>
        <taxon>Spirurina</taxon>
        <taxon>Ascaridomorpha</taxon>
        <taxon>Ascaridoidea</taxon>
        <taxon>Anisakidae</taxon>
        <taxon>Anisakis</taxon>
        <taxon>Anisakis simplex complex</taxon>
    </lineage>
</organism>
<reference evidence="1 2" key="1">
    <citation type="submission" date="2018-11" db="EMBL/GenBank/DDBJ databases">
        <authorList>
            <consortium name="Pathogen Informatics"/>
        </authorList>
    </citation>
    <scope>NUCLEOTIDE SEQUENCE [LARGE SCALE GENOMIC DNA]</scope>
</reference>
<dbReference type="PANTHER" id="PTHR47331">
    <property type="entry name" value="PHD-TYPE DOMAIN-CONTAINING PROTEIN"/>
    <property type="match status" value="1"/>
</dbReference>
<dbReference type="Proteomes" id="UP000267096">
    <property type="component" value="Unassembled WGS sequence"/>
</dbReference>